<evidence type="ECO:0000313" key="1">
    <source>
        <dbReference type="EMBL" id="MBL1222480.1"/>
    </source>
</evidence>
<accession>A0ABS1QIR3</accession>
<dbReference type="RefSeq" id="WP_202092861.1">
    <property type="nucleotide sequence ID" value="NZ_JAELVM010000003.1"/>
</dbReference>
<organism evidence="1 2">
    <name type="scientific">Chryseobacterium endalhagicum</name>
    <dbReference type="NCBI Taxonomy" id="2797638"/>
    <lineage>
        <taxon>Bacteria</taxon>
        <taxon>Pseudomonadati</taxon>
        <taxon>Bacteroidota</taxon>
        <taxon>Flavobacteriia</taxon>
        <taxon>Flavobacteriales</taxon>
        <taxon>Weeksellaceae</taxon>
        <taxon>Chryseobacterium group</taxon>
        <taxon>Chryseobacterium</taxon>
    </lineage>
</organism>
<dbReference type="InterPro" id="IPR046732">
    <property type="entry name" value="DUF6624"/>
</dbReference>
<protein>
    <submittedName>
        <fullName evidence="1">Uncharacterized protein</fullName>
    </submittedName>
</protein>
<keyword evidence="2" id="KW-1185">Reference proteome</keyword>
<evidence type="ECO:0000313" key="2">
    <source>
        <dbReference type="Proteomes" id="UP000661696"/>
    </source>
</evidence>
<dbReference type="Pfam" id="PF20329">
    <property type="entry name" value="DUF6624"/>
    <property type="match status" value="1"/>
</dbReference>
<reference evidence="1 2" key="1">
    <citation type="submission" date="2020-12" db="EMBL/GenBank/DDBJ databases">
        <title>Chryseobacterium endoalhailicus sp. nov., isolated from seed of leguminous plant.</title>
        <authorList>
            <person name="Zhang X."/>
        </authorList>
    </citation>
    <scope>NUCLEOTIDE SEQUENCE [LARGE SCALE GENOMIC DNA]</scope>
    <source>
        <strain evidence="1 2">L7</strain>
    </source>
</reference>
<gene>
    <name evidence="1" type="ORF">JET18_16630</name>
</gene>
<proteinExistence type="predicted"/>
<sequence length="190" mass="21572">MNEKVSKQIMALAEKDLAVREKLASEGKLSGGYNPEMELVHKENAEQLRKIIEEIGFPSVSKVGAEASDAAWLIIQHSIGEPEFMKACYQMMIENKGDINPSNIAYLYDRIQVFQSKPQRYGTQLTAEGIPYPVEDKDIVNQERLKMNLPPFPQEVINAIPDVENIPEIDGKDADYTVWRKKVGWISDFE</sequence>
<dbReference type="Proteomes" id="UP000661696">
    <property type="component" value="Unassembled WGS sequence"/>
</dbReference>
<dbReference type="EMBL" id="JAELVM010000003">
    <property type="protein sequence ID" value="MBL1222480.1"/>
    <property type="molecule type" value="Genomic_DNA"/>
</dbReference>
<name>A0ABS1QIR3_9FLAO</name>
<comment type="caution">
    <text evidence="1">The sequence shown here is derived from an EMBL/GenBank/DDBJ whole genome shotgun (WGS) entry which is preliminary data.</text>
</comment>